<protein>
    <submittedName>
        <fullName evidence="2">Uncharacterized protein</fullName>
    </submittedName>
</protein>
<feature type="compositionally biased region" description="Low complexity" evidence="1">
    <location>
        <begin position="31"/>
        <end position="42"/>
    </location>
</feature>
<reference evidence="2" key="2">
    <citation type="submission" date="2023-12" db="EMBL/GenBank/DDBJ databases">
        <authorList>
            <person name="Sun Q."/>
            <person name="Inoue M."/>
        </authorList>
    </citation>
    <scope>NUCLEOTIDE SEQUENCE</scope>
    <source>
        <strain evidence="2">JCM 14265</strain>
    </source>
</reference>
<dbReference type="EMBL" id="JBEDNW010000001">
    <property type="protein sequence ID" value="MEZ3165780.1"/>
    <property type="molecule type" value="Genomic_DNA"/>
</dbReference>
<accession>A0AAV3SSH6</accession>
<dbReference type="Proteomes" id="UP001567571">
    <property type="component" value="Unassembled WGS sequence"/>
</dbReference>
<dbReference type="Proteomes" id="UP001501425">
    <property type="component" value="Unassembled WGS sequence"/>
</dbReference>
<evidence type="ECO:0000256" key="1">
    <source>
        <dbReference type="SAM" id="MobiDB-lite"/>
    </source>
</evidence>
<feature type="region of interest" description="Disordered" evidence="1">
    <location>
        <begin position="1"/>
        <end position="91"/>
    </location>
</feature>
<sequence length="119" mass="12791">MIDEPLPTPSGNDAESESSDERPSDEQTGDEQQNAEQSNEAQPDAPRPVRGPATGPDRTTDPPPDSGAGGEADDREPEPLAGDGDADESEPLEHRLERIRLWRTVVTLAVVVARLVRSL</sequence>
<evidence type="ECO:0000313" key="5">
    <source>
        <dbReference type="Proteomes" id="UP001567571"/>
    </source>
</evidence>
<reference evidence="2" key="1">
    <citation type="journal article" date="2014" name="Int. J. Syst. Evol. Microbiol.">
        <title>Complete genome sequence of Corynebacterium casei LMG S-19264T (=DSM 44701T), isolated from a smear-ripened cheese.</title>
        <authorList>
            <consortium name="US DOE Joint Genome Institute (JGI-PGF)"/>
            <person name="Walter F."/>
            <person name="Albersmeier A."/>
            <person name="Kalinowski J."/>
            <person name="Ruckert C."/>
        </authorList>
    </citation>
    <scope>NUCLEOTIDE SEQUENCE</scope>
    <source>
        <strain evidence="2">JCM 14265</strain>
    </source>
</reference>
<evidence type="ECO:0000313" key="2">
    <source>
        <dbReference type="EMBL" id="GAA0543807.1"/>
    </source>
</evidence>
<comment type="caution">
    <text evidence="2">The sequence shown here is derived from an EMBL/GenBank/DDBJ whole genome shotgun (WGS) entry which is preliminary data.</text>
</comment>
<evidence type="ECO:0000313" key="3">
    <source>
        <dbReference type="EMBL" id="MEZ3165780.1"/>
    </source>
</evidence>
<name>A0AAV3SSH6_9EURY</name>
<dbReference type="AlphaFoldDB" id="A0AAV3SSH6"/>
<dbReference type="EMBL" id="BAAADQ010000009">
    <property type="protein sequence ID" value="GAA0543807.1"/>
    <property type="molecule type" value="Genomic_DNA"/>
</dbReference>
<evidence type="ECO:0000313" key="4">
    <source>
        <dbReference type="Proteomes" id="UP001501425"/>
    </source>
</evidence>
<proteinExistence type="predicted"/>
<keyword evidence="5" id="KW-1185">Reference proteome</keyword>
<organism evidence="2 4">
    <name type="scientific">Halorubrum ejinorense</name>
    <dbReference type="NCBI Taxonomy" id="425309"/>
    <lineage>
        <taxon>Archaea</taxon>
        <taxon>Methanobacteriati</taxon>
        <taxon>Methanobacteriota</taxon>
        <taxon>Stenosarchaea group</taxon>
        <taxon>Halobacteria</taxon>
        <taxon>Halobacteriales</taxon>
        <taxon>Haloferacaceae</taxon>
        <taxon>Halorubrum</taxon>
    </lineage>
</organism>
<dbReference type="RefSeq" id="WP_343778498.1">
    <property type="nucleotide sequence ID" value="NZ_BAAADQ010000009.1"/>
</dbReference>
<reference evidence="3 5" key="3">
    <citation type="submission" date="2024-06" db="EMBL/GenBank/DDBJ databases">
        <title>Halorubrum miltondacostae sp. nov., a potential PHA producer isolated from an inland solar saltern in Rio Maior, Portugal.</title>
        <authorList>
            <person name="Albuquerque L."/>
            <person name="Viver T."/>
            <person name="Barroso C."/>
            <person name="Claudino R."/>
            <person name="Galvan M."/>
            <person name="Simoes G."/>
            <person name="Lobo Da Cunha A."/>
            <person name="Egas C."/>
        </authorList>
    </citation>
    <scope>NUCLEOTIDE SEQUENCE [LARGE SCALE GENOMIC DNA]</scope>
    <source>
        <strain evidence="3 5">DSM 18646</strain>
    </source>
</reference>
<gene>
    <name evidence="3" type="ORF">ABNG02_00390</name>
    <name evidence="2" type="ORF">GCM10008994_18480</name>
</gene>